<comment type="caution">
    <text evidence="12">The sequence shown here is derived from an EMBL/GenBank/DDBJ whole genome shotgun (WGS) entry which is preliminary data.</text>
</comment>
<evidence type="ECO:0000259" key="11">
    <source>
        <dbReference type="Pfam" id="PF00759"/>
    </source>
</evidence>
<feature type="non-terminal residue" evidence="12">
    <location>
        <position position="1519"/>
    </location>
</feature>
<feature type="domain" description="Glycoside hydrolase family 9" evidence="11">
    <location>
        <begin position="1048"/>
        <end position="1510"/>
    </location>
</feature>
<evidence type="ECO:0000256" key="8">
    <source>
        <dbReference type="PROSITE-ProRule" id="PRU10059"/>
    </source>
</evidence>
<feature type="active site" evidence="8">
    <location>
        <position position="1437"/>
    </location>
</feature>
<dbReference type="STRING" id="55188.A0A2H5PNG1"/>
<keyword evidence="7 8" id="KW-0624">Polysaccharide degradation</keyword>
<feature type="active site" evidence="9">
    <location>
        <position position="530"/>
    </location>
</feature>
<dbReference type="PANTHER" id="PTHR22298">
    <property type="entry name" value="ENDO-1,4-BETA-GLUCANASE"/>
    <property type="match status" value="1"/>
</dbReference>
<dbReference type="Gene3D" id="1.50.10.10">
    <property type="match status" value="3"/>
</dbReference>
<evidence type="ECO:0000256" key="10">
    <source>
        <dbReference type="RuleBase" id="RU361166"/>
    </source>
</evidence>
<keyword evidence="13" id="KW-1185">Reference proteome</keyword>
<feature type="active site" evidence="9">
    <location>
        <position position="521"/>
    </location>
</feature>
<feature type="domain" description="Glycoside hydrolase family 9" evidence="11">
    <location>
        <begin position="571"/>
        <end position="1022"/>
    </location>
</feature>
<evidence type="ECO:0000256" key="6">
    <source>
        <dbReference type="ARBA" id="ARBA00023295"/>
    </source>
</evidence>
<keyword evidence="6 8" id="KW-0326">Glycosidase</keyword>
<dbReference type="Pfam" id="PF00759">
    <property type="entry name" value="Glyco_hydro_9"/>
    <property type="match status" value="3"/>
</dbReference>
<dbReference type="InterPro" id="IPR033126">
    <property type="entry name" value="Glyco_hydro_9_Asp/Glu_AS"/>
</dbReference>
<dbReference type="SUPFAM" id="SSF48208">
    <property type="entry name" value="Six-hairpin glycosidases"/>
    <property type="match status" value="3"/>
</dbReference>
<sequence length="1519" mass="168333">NKITYTSIALHPNTVKLPFTGGSPSASHHLCKCNSLSIFQLEKEKETCELYFDGEMKTTSLLVVVGMMAMAAAVASHDYGDALAKSILFFEGQRSGKLPPNQRMTWRKDSALEDGFQIGVDLTGGYYDAGDNVKFNFPMAFSTTMLAWSVLEFGKSMESDLQHALDAIRWATDYFLKATSIPGIVYAQVGEPYGDHDCWERPEDMDTARTPYAVSKQFPGSEVSAEIAAALAASSIVFRSTDSTYAVKLLNRAKTVFVFADRYRGSYNDYLGKWVCPFYCDFSGYEDELVWGAAWLYRATKAPNYWNYVVENIYNLGSGRKITNGVSSSGGSVTEFGWDNKNAGINVLVSRFINTINSNSSNPFIPKADTFVCSLLPESPTKSVSYSPGGLLFKPGGSNLQHATTLSFLLVVYSRYLKQANKDIHCGNVVVNRARLVQVAKGQVDYILGSNPLNMSYMVGYGKNFPQRIHHRSSSLPSVAQHPGKVGCQDGIAYYDSKNSNPNELTGAVVGGPDANDSYADSRSDFVHSEPTTYINAPLVGLLAYFKSNSSFLFVILGLMAMLGTVASHNYADALTKSILFFEGQRSGKLPQDQRMTWRKDSALNDGADIGVDLTGGYYDAGDNVKFTFPMAFTATVLAWSVLEFGDSMGPDQHHALNAIRWATDFLMKATNKPDTVYFQVGHGQEDHNCWQRPEDMDTPRAVFAATIEKPSSDVSAEIAAALAATSIVFKYSDQAYSATLLSRAKKVFEFGHKHRGRYSENYAKPPGAVCPFYCSGGIAEDDLAWEAMWLFKATNYDHYYWNSAVNSSKILNHNLHEFGWEGKNAGINVLVSTIVNKDGGTNKSDTDPFIQNADKFVCALMPESPTKVVYYTPGGLLKLQGVNFKHASLTFLLVVYSRFLKEANKEIHCGHVVVKRNRLIEIAKGYVDYMLGNNPMNMSYMVGYGKKFPHKIHHRGASLPSMDKHPAKIPCANNHFFHHSDLNELTGAIVGGPFDNDSYVDDRNTVERSEPTTYMNAPFSGKCMIIQILLGLLVGILMVARVASHDYGDALSKCILFFEGQRSGKLPSTQRMTWRKDSALSDGSDVGVDLVGGYYDAGDNIKFSFPMAFSTTMLAWSILEFGHLMGSEHENALESLKWSTDYFLKATSVPGKVVAAVGNPKGDHNCWERPEDMDIPRTSYLVNTTKPGSEVSAEIAAALAASSMVFKSVDSQYSNLLLQRAFQVFQFADQYQGSYNYSVGEGVCPFYCDYDGYMDELIWGAAWLFKATNEQKYWNYVVENIHFLENSVETESNKAVYVGGCFADFGWDGKNAGINVLISRWVMNTSKSDPFVSYADKFFCTVLPESPTRWVTYSPGGLMFKYGAKSIVNSQHVTATSFLLLYLTMFNRNFQCGDVAVSPSRLVQLAKVQVDYVLGSNSMGMSFMVGYGQKFPQRIHHRGSTLPSIDKYPKRLKCHDGDEFFETKDPNLNVLTGAIVGGPDINDKFEDDRSNWKQSEPTTYINAPFVGVLAYFKVYPNS</sequence>
<feature type="active site" evidence="9">
    <location>
        <position position="1497"/>
    </location>
</feature>
<dbReference type="GO" id="GO:0030245">
    <property type="term" value="P:cellulose catabolic process"/>
    <property type="evidence" value="ECO:0007669"/>
    <property type="project" value="UniProtKB-KW"/>
</dbReference>
<dbReference type="EC" id="3.2.1.4" evidence="10"/>
<accession>A0A2H5PNG1</accession>
<proteinExistence type="inferred from homology"/>
<dbReference type="FunFam" id="1.50.10.10:FF:000020">
    <property type="entry name" value="Endoglucanase"/>
    <property type="match status" value="3"/>
</dbReference>
<feature type="active site" evidence="9">
    <location>
        <position position="1488"/>
    </location>
</feature>
<feature type="domain" description="Glycoside hydrolase family 9" evidence="11">
    <location>
        <begin position="79"/>
        <end position="543"/>
    </location>
</feature>
<keyword evidence="4 10" id="KW-0136">Cellulose degradation</keyword>
<evidence type="ECO:0000256" key="4">
    <source>
        <dbReference type="ARBA" id="ARBA00023001"/>
    </source>
</evidence>
<name>A0A2H5PNG1_CITUN</name>
<dbReference type="InterPro" id="IPR001701">
    <property type="entry name" value="Glyco_hydro_9"/>
</dbReference>
<dbReference type="PROSITE" id="PS00698">
    <property type="entry name" value="GH9_3"/>
    <property type="match status" value="2"/>
</dbReference>
<keyword evidence="3 8" id="KW-0378">Hydrolase</keyword>
<dbReference type="InterPro" id="IPR012341">
    <property type="entry name" value="6hp_glycosidase-like_sf"/>
</dbReference>
<dbReference type="Proteomes" id="UP000236630">
    <property type="component" value="Unassembled WGS sequence"/>
</dbReference>
<evidence type="ECO:0000256" key="1">
    <source>
        <dbReference type="ARBA" id="ARBA00000966"/>
    </source>
</evidence>
<evidence type="ECO:0000256" key="2">
    <source>
        <dbReference type="ARBA" id="ARBA00007072"/>
    </source>
</evidence>
<dbReference type="PROSITE" id="PS00592">
    <property type="entry name" value="GH9_2"/>
    <property type="match status" value="3"/>
</dbReference>
<gene>
    <name evidence="12" type="ORF">CUMW_150700</name>
</gene>
<dbReference type="EMBL" id="BDQV01000096">
    <property type="protein sequence ID" value="GAY53645.1"/>
    <property type="molecule type" value="Genomic_DNA"/>
</dbReference>
<evidence type="ECO:0000256" key="3">
    <source>
        <dbReference type="ARBA" id="ARBA00022801"/>
    </source>
</evidence>
<feature type="non-terminal residue" evidence="12">
    <location>
        <position position="1"/>
    </location>
</feature>
<evidence type="ECO:0000313" key="13">
    <source>
        <dbReference type="Proteomes" id="UP000236630"/>
    </source>
</evidence>
<dbReference type="InterPro" id="IPR008928">
    <property type="entry name" value="6-hairpin_glycosidase_sf"/>
</dbReference>
<comment type="catalytic activity">
    <reaction evidence="1 10">
        <text>Endohydrolysis of (1-&gt;4)-beta-D-glucosidic linkages in cellulose, lichenin and cereal beta-D-glucans.</text>
        <dbReference type="EC" id="3.2.1.4"/>
    </reaction>
</comment>
<evidence type="ECO:0000256" key="7">
    <source>
        <dbReference type="ARBA" id="ARBA00023326"/>
    </source>
</evidence>
<organism evidence="12 13">
    <name type="scientific">Citrus unshiu</name>
    <name type="common">Satsuma mandarin</name>
    <name type="synonym">Citrus nobilis var. unshiu</name>
    <dbReference type="NCBI Taxonomy" id="55188"/>
    <lineage>
        <taxon>Eukaryota</taxon>
        <taxon>Viridiplantae</taxon>
        <taxon>Streptophyta</taxon>
        <taxon>Embryophyta</taxon>
        <taxon>Tracheophyta</taxon>
        <taxon>Spermatophyta</taxon>
        <taxon>Magnoliopsida</taxon>
        <taxon>eudicotyledons</taxon>
        <taxon>Gunneridae</taxon>
        <taxon>Pentapetalae</taxon>
        <taxon>rosids</taxon>
        <taxon>malvids</taxon>
        <taxon>Sapindales</taxon>
        <taxon>Rutaceae</taxon>
        <taxon>Aurantioideae</taxon>
        <taxon>Citrus</taxon>
    </lineage>
</organism>
<evidence type="ECO:0000256" key="5">
    <source>
        <dbReference type="ARBA" id="ARBA00023277"/>
    </source>
</evidence>
<keyword evidence="5 8" id="KW-0119">Carbohydrate metabolism</keyword>
<dbReference type="GO" id="GO:0008810">
    <property type="term" value="F:cellulase activity"/>
    <property type="evidence" value="ECO:0007669"/>
    <property type="project" value="UniProtKB-EC"/>
</dbReference>
<evidence type="ECO:0000313" key="12">
    <source>
        <dbReference type="EMBL" id="GAY53645.1"/>
    </source>
</evidence>
<dbReference type="InterPro" id="IPR018221">
    <property type="entry name" value="Glyco_hydro_9_His_AS"/>
</dbReference>
<reference evidence="12 13" key="1">
    <citation type="journal article" date="2017" name="Front. Genet.">
        <title>Draft sequencing of the heterozygous diploid genome of Satsuma (Citrus unshiu Marc.) using a hybrid assembly approach.</title>
        <authorList>
            <person name="Shimizu T."/>
            <person name="Tanizawa Y."/>
            <person name="Mochizuki T."/>
            <person name="Nagasaki H."/>
            <person name="Yoshioka T."/>
            <person name="Toyoda A."/>
            <person name="Fujiyama A."/>
            <person name="Kaminuma E."/>
            <person name="Nakamura Y."/>
        </authorList>
    </citation>
    <scope>NUCLEOTIDE SEQUENCE [LARGE SCALE GENOMIC DNA]</scope>
    <source>
        <strain evidence="13">cv. Miyagawa wase</strain>
    </source>
</reference>
<feature type="active site" evidence="8">
    <location>
        <position position="954"/>
    </location>
</feature>
<evidence type="ECO:0000256" key="9">
    <source>
        <dbReference type="PROSITE-ProRule" id="PRU10060"/>
    </source>
</evidence>
<protein>
    <recommendedName>
        <fullName evidence="10">Endoglucanase</fullName>
        <ecNumber evidence="10">3.2.1.4</ecNumber>
    </recommendedName>
</protein>
<feature type="active site" evidence="8">
    <location>
        <position position="470"/>
    </location>
</feature>
<comment type="similarity">
    <text evidence="2 8 10">Belongs to the glycosyl hydrolase 9 (cellulase E) family.</text>
</comment>